<feature type="region of interest" description="Disordered" evidence="1">
    <location>
        <begin position="135"/>
        <end position="168"/>
    </location>
</feature>
<protein>
    <submittedName>
        <fullName evidence="2">Uncharacterized protein</fullName>
    </submittedName>
</protein>
<reference evidence="3" key="1">
    <citation type="journal article" date="2019" name="Int. J. Syst. Evol. Microbiol.">
        <title>The Global Catalogue of Microorganisms (GCM) 10K type strain sequencing project: providing services to taxonomists for standard genome sequencing and annotation.</title>
        <authorList>
            <consortium name="The Broad Institute Genomics Platform"/>
            <consortium name="The Broad Institute Genome Sequencing Center for Infectious Disease"/>
            <person name="Wu L."/>
            <person name="Ma J."/>
        </authorList>
    </citation>
    <scope>NUCLEOTIDE SEQUENCE [LARGE SCALE GENOMIC DNA]</scope>
    <source>
        <strain evidence="3">JCM 9458</strain>
    </source>
</reference>
<accession>A0ABP6SU34</accession>
<feature type="region of interest" description="Disordered" evidence="1">
    <location>
        <begin position="1"/>
        <end position="21"/>
    </location>
</feature>
<keyword evidence="3" id="KW-1185">Reference proteome</keyword>
<comment type="caution">
    <text evidence="2">The sequence shown here is derived from an EMBL/GenBank/DDBJ whole genome shotgun (WGS) entry which is preliminary data.</text>
</comment>
<gene>
    <name evidence="2" type="ORF">GCM10020369_15150</name>
</gene>
<proteinExistence type="predicted"/>
<dbReference type="Proteomes" id="UP001501676">
    <property type="component" value="Unassembled WGS sequence"/>
</dbReference>
<organism evidence="2 3">
    <name type="scientific">Cryptosporangium minutisporangium</name>
    <dbReference type="NCBI Taxonomy" id="113569"/>
    <lineage>
        <taxon>Bacteria</taxon>
        <taxon>Bacillati</taxon>
        <taxon>Actinomycetota</taxon>
        <taxon>Actinomycetes</taxon>
        <taxon>Cryptosporangiales</taxon>
        <taxon>Cryptosporangiaceae</taxon>
        <taxon>Cryptosporangium</taxon>
    </lineage>
</organism>
<evidence type="ECO:0000313" key="3">
    <source>
        <dbReference type="Proteomes" id="UP001501676"/>
    </source>
</evidence>
<sequence length="374" mass="40843">MSETTTTPVKTHRTNPNANPEGSAFLITLLQRYVDQVSGRTRRELQLAQEIDARPGGRATAEQAVRSWRALPVETRAAAVGAEAAAADHRARVDEDALLAQARRAFRARGVRSPQGFSVRAATSGRTPVGAPPFTLPAVEADGPLTPKQTTDAATRPDETAPDPDGAGAVLGNPPPVAASAVAGTLYRIRYVGLYCKRESSWDGGSNSDEPYVSFNMTDDANHSWAKRTGVYGDVDKKESRGAMPDPLVLYGPAHTPSDRTYISALVTEHDFGDPEKIKKAWHDAATLGQCVAKYYGVDVDQAVVDSAANLLNLVFNLGDDVIGWDSVVLWPESWEWFAAQPLLTYKGITYHFFLFHTDNDSEFYTFYRIDRLN</sequence>
<feature type="compositionally biased region" description="Polar residues" evidence="1">
    <location>
        <begin position="1"/>
        <end position="20"/>
    </location>
</feature>
<dbReference type="EMBL" id="BAAAYN010000008">
    <property type="protein sequence ID" value="GAA3384642.1"/>
    <property type="molecule type" value="Genomic_DNA"/>
</dbReference>
<evidence type="ECO:0000256" key="1">
    <source>
        <dbReference type="SAM" id="MobiDB-lite"/>
    </source>
</evidence>
<dbReference type="RefSeq" id="WP_345727270.1">
    <property type="nucleotide sequence ID" value="NZ_BAAAYN010000008.1"/>
</dbReference>
<name>A0ABP6SU34_9ACTN</name>
<evidence type="ECO:0000313" key="2">
    <source>
        <dbReference type="EMBL" id="GAA3384642.1"/>
    </source>
</evidence>